<name>A0A834H6R9_RHOSS</name>
<evidence type="ECO:0000313" key="2">
    <source>
        <dbReference type="Proteomes" id="UP000626092"/>
    </source>
</evidence>
<evidence type="ECO:0000313" key="1">
    <source>
        <dbReference type="EMBL" id="KAF7142478.1"/>
    </source>
</evidence>
<keyword evidence="2" id="KW-1185">Reference proteome</keyword>
<dbReference type="Gene3D" id="1.20.140.40">
    <property type="entry name" value="Invertase/pectin methylesterase inhibitor family protein"/>
    <property type="match status" value="1"/>
</dbReference>
<comment type="caution">
    <text evidence="1">The sequence shown here is derived from an EMBL/GenBank/DDBJ whole genome shotgun (WGS) entry which is preliminary data.</text>
</comment>
<evidence type="ECO:0008006" key="3">
    <source>
        <dbReference type="Google" id="ProtNLM"/>
    </source>
</evidence>
<gene>
    <name evidence="1" type="ORF">RHSIM_Rhsim05G0131100</name>
</gene>
<accession>A0A834H6R9</accession>
<dbReference type="InterPro" id="IPR035513">
    <property type="entry name" value="Invertase/methylesterase_inhib"/>
</dbReference>
<dbReference type="EMBL" id="WJXA01000005">
    <property type="protein sequence ID" value="KAF7142478.1"/>
    <property type="molecule type" value="Genomic_DNA"/>
</dbReference>
<protein>
    <recommendedName>
        <fullName evidence="3">Pectinesterase inhibitor domain-containing protein</fullName>
    </recommendedName>
</protein>
<sequence length="233" mass="25096">MDCDATYDDAVANLEESYGAFDTKGYGVAAAMVDPQTCEDYFKDIPGYTSPVMSMNNVQSHKHGVPNLTALCMCLLAAYLLVPSAGHASLTLVSIAILIEARKDVVHQVLIETLMGLDKVRFGETKVFGGSPLLLQLASQRVIQVENEKQQVIPGQNGKQKAAVHIVAQVENGKLKAECDQPQQVSIPNSIEHSIGEELSDSEDELLEVLEGVVSSKQEVEALSQPKAAMSLV</sequence>
<dbReference type="Proteomes" id="UP000626092">
    <property type="component" value="Unassembled WGS sequence"/>
</dbReference>
<reference evidence="1" key="1">
    <citation type="submission" date="2019-11" db="EMBL/GenBank/DDBJ databases">
        <authorList>
            <person name="Liu Y."/>
            <person name="Hou J."/>
            <person name="Li T.-Q."/>
            <person name="Guan C.-H."/>
            <person name="Wu X."/>
            <person name="Wu H.-Z."/>
            <person name="Ling F."/>
            <person name="Zhang R."/>
            <person name="Shi X.-G."/>
            <person name="Ren J.-P."/>
            <person name="Chen E.-F."/>
            <person name="Sun J.-M."/>
        </authorList>
    </citation>
    <scope>NUCLEOTIDE SEQUENCE</scope>
    <source>
        <strain evidence="1">Adult_tree_wgs_1</strain>
        <tissue evidence="1">Leaves</tissue>
    </source>
</reference>
<organism evidence="1 2">
    <name type="scientific">Rhododendron simsii</name>
    <name type="common">Sims's rhododendron</name>
    <dbReference type="NCBI Taxonomy" id="118357"/>
    <lineage>
        <taxon>Eukaryota</taxon>
        <taxon>Viridiplantae</taxon>
        <taxon>Streptophyta</taxon>
        <taxon>Embryophyta</taxon>
        <taxon>Tracheophyta</taxon>
        <taxon>Spermatophyta</taxon>
        <taxon>Magnoliopsida</taxon>
        <taxon>eudicotyledons</taxon>
        <taxon>Gunneridae</taxon>
        <taxon>Pentapetalae</taxon>
        <taxon>asterids</taxon>
        <taxon>Ericales</taxon>
        <taxon>Ericaceae</taxon>
        <taxon>Ericoideae</taxon>
        <taxon>Rhodoreae</taxon>
        <taxon>Rhododendron</taxon>
    </lineage>
</organism>
<dbReference type="AlphaFoldDB" id="A0A834H6R9"/>
<dbReference type="OrthoDB" id="1899334at2759"/>
<dbReference type="SUPFAM" id="SSF101148">
    <property type="entry name" value="Plant invertase/pectin methylesterase inhibitor"/>
    <property type="match status" value="1"/>
</dbReference>
<proteinExistence type="predicted"/>